<proteinExistence type="predicted"/>
<gene>
    <name evidence="1" type="ORF">MNR06_10260</name>
</gene>
<reference evidence="1" key="1">
    <citation type="submission" date="2022-03" db="EMBL/GenBank/DDBJ databases">
        <title>Genome Identification and Characterization of new species Bdellovibrio reynosense LBG001 sp. nov. from a Mexico soil sample.</title>
        <authorList>
            <person name="Camilli A."/>
            <person name="Ajao Y."/>
            <person name="Guo X."/>
        </authorList>
    </citation>
    <scope>NUCLEOTIDE SEQUENCE</scope>
    <source>
        <strain evidence="1">LBG001</strain>
    </source>
</reference>
<sequence>MHYIVEHALNNMLKPPNVVLTPVIVKTKVVLEILKTTDSYEKPAGFSIGILFDNGSLARYSPEIIFETHWL</sequence>
<organism evidence="1 2">
    <name type="scientific">Bdellovibrio reynosensis</name>
    <dbReference type="NCBI Taxonomy" id="2835041"/>
    <lineage>
        <taxon>Bacteria</taxon>
        <taxon>Pseudomonadati</taxon>
        <taxon>Bdellovibrionota</taxon>
        <taxon>Bdellovibrionia</taxon>
        <taxon>Bdellovibrionales</taxon>
        <taxon>Pseudobdellovibrionaceae</taxon>
        <taxon>Bdellovibrio</taxon>
    </lineage>
</organism>
<keyword evidence="2" id="KW-1185">Reference proteome</keyword>
<protein>
    <submittedName>
        <fullName evidence="1">Uncharacterized protein</fullName>
    </submittedName>
</protein>
<dbReference type="Proteomes" id="UP000830116">
    <property type="component" value="Chromosome"/>
</dbReference>
<evidence type="ECO:0000313" key="1">
    <source>
        <dbReference type="EMBL" id="UOF00084.1"/>
    </source>
</evidence>
<evidence type="ECO:0000313" key="2">
    <source>
        <dbReference type="Proteomes" id="UP000830116"/>
    </source>
</evidence>
<name>A0ABY4C5S4_9BACT</name>
<dbReference type="RefSeq" id="WP_243535706.1">
    <property type="nucleotide sequence ID" value="NZ_CP093442.1"/>
</dbReference>
<accession>A0ABY4C5S4</accession>
<dbReference type="EMBL" id="CP093442">
    <property type="protein sequence ID" value="UOF00084.1"/>
    <property type="molecule type" value="Genomic_DNA"/>
</dbReference>